<reference evidence="3 4" key="1">
    <citation type="submission" date="2015-04" db="EMBL/GenBank/DDBJ databases">
        <title>Draft Genome Sequence of the Novel Agar-Digesting Marine Bacterium Q1.</title>
        <authorList>
            <person name="Li Y."/>
            <person name="Li D."/>
            <person name="Chen G."/>
            <person name="Du Z."/>
        </authorList>
    </citation>
    <scope>NUCLEOTIDE SEQUENCE [LARGE SCALE GENOMIC DNA]</scope>
    <source>
        <strain evidence="3 4">Q1</strain>
    </source>
</reference>
<dbReference type="InterPro" id="IPR001296">
    <property type="entry name" value="Glyco_trans_1"/>
</dbReference>
<comment type="caution">
    <text evidence="3">The sequence shown here is derived from an EMBL/GenBank/DDBJ whole genome shotgun (WGS) entry which is preliminary data.</text>
</comment>
<dbReference type="PATRIC" id="fig|1513271.3.peg.2767"/>
<dbReference type="InterPro" id="IPR028098">
    <property type="entry name" value="Glyco_trans_4-like_N"/>
</dbReference>
<dbReference type="CDD" id="cd03794">
    <property type="entry name" value="GT4_WbuB-like"/>
    <property type="match status" value="1"/>
</dbReference>
<accession>A0A0J8JJM4</accession>
<dbReference type="InterPro" id="IPR050194">
    <property type="entry name" value="Glycosyltransferase_grp1"/>
</dbReference>
<protein>
    <recommendedName>
        <fullName evidence="5">Glycosyl transferase family 1</fullName>
    </recommendedName>
</protein>
<dbReference type="GO" id="GO:0016757">
    <property type="term" value="F:glycosyltransferase activity"/>
    <property type="evidence" value="ECO:0007669"/>
    <property type="project" value="InterPro"/>
</dbReference>
<dbReference type="PANTHER" id="PTHR45947:SF3">
    <property type="entry name" value="SULFOQUINOVOSYL TRANSFERASE SQD2"/>
    <property type="match status" value="1"/>
</dbReference>
<dbReference type="RefSeq" id="WP_048693486.1">
    <property type="nucleotide sequence ID" value="NZ_KQ130495.1"/>
</dbReference>
<dbReference type="STRING" id="1513271.XM47_13480"/>
<dbReference type="PANTHER" id="PTHR45947">
    <property type="entry name" value="SULFOQUINOVOSYL TRANSFERASE SQD2"/>
    <property type="match status" value="1"/>
</dbReference>
<evidence type="ECO:0000259" key="1">
    <source>
        <dbReference type="Pfam" id="PF00534"/>
    </source>
</evidence>
<dbReference type="OrthoDB" id="8756565at2"/>
<keyword evidence="4" id="KW-1185">Reference proteome</keyword>
<name>A0A0J8JJM4_9ALTE</name>
<feature type="domain" description="Glycosyl transferase family 1" evidence="1">
    <location>
        <begin position="197"/>
        <end position="355"/>
    </location>
</feature>
<evidence type="ECO:0000313" key="4">
    <source>
        <dbReference type="Proteomes" id="UP000037600"/>
    </source>
</evidence>
<dbReference type="EMBL" id="LAZL01000022">
    <property type="protein sequence ID" value="KMT64646.1"/>
    <property type="molecule type" value="Genomic_DNA"/>
</dbReference>
<gene>
    <name evidence="3" type="ORF">XM47_13480</name>
</gene>
<dbReference type="SUPFAM" id="SSF53756">
    <property type="entry name" value="UDP-Glycosyltransferase/glycogen phosphorylase"/>
    <property type="match status" value="1"/>
</dbReference>
<dbReference type="Pfam" id="PF00534">
    <property type="entry name" value="Glycos_transf_1"/>
    <property type="match status" value="1"/>
</dbReference>
<evidence type="ECO:0000259" key="2">
    <source>
        <dbReference type="Pfam" id="PF13439"/>
    </source>
</evidence>
<dbReference type="Gene3D" id="3.40.50.2000">
    <property type="entry name" value="Glycogen Phosphorylase B"/>
    <property type="match status" value="2"/>
</dbReference>
<evidence type="ECO:0000313" key="3">
    <source>
        <dbReference type="EMBL" id="KMT64646.1"/>
    </source>
</evidence>
<proteinExistence type="predicted"/>
<evidence type="ECO:0008006" key="5">
    <source>
        <dbReference type="Google" id="ProtNLM"/>
    </source>
</evidence>
<sequence>MKILYHHRIASKDGQYVHVEEIINALTKQGHEIKIVAPQVAENSDFGSDGGWVDALKAKLPQFVYELLEFSYSFYAFIKLSMAILQFKPDVIYERYNLFFPAGIWASKVFKIPLQLEVNAPLYQERKKYDGISIDWLAKWSQNYCWRQADKALPVTNVLADYLREIGVKEENIDVIPNGINKESFYAPTTIPTKLPDLSNKTVIGFVGFVRDWHGLDRVLTIMKELDDSSLFFLIVGDGPAVERLKQQAKSLGLSEQIFVSGIVQRADMPNWVAQMEVALQPDVVAYASPLKMLEYLALGKAIVAPDTPNIKELLTDEENSVLFDINQKDSFSLQLTKLLKSADLRQKLGVQAAKTIERKSLTWEQNAKKIVQNFNILLSCATKKY</sequence>
<organism evidence="3 4">
    <name type="scientific">Catenovulum maritimum</name>
    <dbReference type="NCBI Taxonomy" id="1513271"/>
    <lineage>
        <taxon>Bacteria</taxon>
        <taxon>Pseudomonadati</taxon>
        <taxon>Pseudomonadota</taxon>
        <taxon>Gammaproteobacteria</taxon>
        <taxon>Alteromonadales</taxon>
        <taxon>Alteromonadaceae</taxon>
        <taxon>Catenovulum</taxon>
    </lineage>
</organism>
<dbReference type="Pfam" id="PF13439">
    <property type="entry name" value="Glyco_transf_4"/>
    <property type="match status" value="1"/>
</dbReference>
<feature type="domain" description="Glycosyltransferase subfamily 4-like N-terminal" evidence="2">
    <location>
        <begin position="14"/>
        <end position="183"/>
    </location>
</feature>
<dbReference type="AlphaFoldDB" id="A0A0J8JJM4"/>
<dbReference type="Proteomes" id="UP000037600">
    <property type="component" value="Unassembled WGS sequence"/>
</dbReference>